<dbReference type="PANTHER" id="PTHR43308">
    <property type="entry name" value="OUTER MEMBRANE PROTEIN ALPHA-RELATED"/>
    <property type="match status" value="1"/>
</dbReference>
<dbReference type="AlphaFoldDB" id="A0A2V5K394"/>
<dbReference type="InterPro" id="IPR025883">
    <property type="entry name" value="Cadherin-like_domain"/>
</dbReference>
<feature type="compositionally biased region" description="Gly residues" evidence="4">
    <location>
        <begin position="418"/>
        <end position="436"/>
    </location>
</feature>
<dbReference type="InterPro" id="IPR001119">
    <property type="entry name" value="SLH_dom"/>
</dbReference>
<dbReference type="PROSITE" id="PS51272">
    <property type="entry name" value="SLH"/>
    <property type="match status" value="3"/>
</dbReference>
<protein>
    <recommendedName>
        <fullName evidence="5">SLH domain-containing protein</fullName>
    </recommendedName>
</protein>
<dbReference type="Pfam" id="PF00395">
    <property type="entry name" value="SLH"/>
    <property type="match status" value="3"/>
</dbReference>
<evidence type="ECO:0000256" key="3">
    <source>
        <dbReference type="ARBA" id="ARBA00022729"/>
    </source>
</evidence>
<accession>A0A2V5K394</accession>
<evidence type="ECO:0000313" key="6">
    <source>
        <dbReference type="EMBL" id="PYI52043.1"/>
    </source>
</evidence>
<dbReference type="Gene3D" id="2.60.40.1080">
    <property type="match status" value="1"/>
</dbReference>
<sequence length="644" mass="68241">MPTSLRNRSRFRKRNISAFLSGLLAFFSLGSMLMFPDAASAAATSKTVVVQNSASYPTAVQGQAVTRQIPDLYYNTSQLTLGNDTNEVRPYIQFDLSSIPPDATLTNATLELTSMSSAFNRNNVSATVAVYRVMGAWDENTITWNSASAFDPDPVLSQRVNGFDTASKTQFDLTGLTQQWIDGVVPNDGIVLRSEHFSSGNWVRRYYSDEHLTFGPKLTVTYTVNDLAVTPSQLSLVKGGSGAQLTARFDPDDGTTPSVTWATYDSSIATVDGYGYVTPGHTPGTTTIAATTADGRTAASTVTVSASSNADLINLTLSPGELSPGFHRGTTNYTATVTNSVYSLTVTATVYDPMATVTVNGTPVTSGTASQAIPLNVGYNKIEVTITAEDGVTKKTYTVEVTRQDTASTSPGNEGETDGNGGADTGNGGGSGGGGSTSTTPGNPVDKPDPDKPPGQSGGAACTKLTWTDIQNHWAKSHIESASELCVVQGPSSDKFLPDDEVTRLQFALMVARAMKLPKSGDAAVLDSFKDRDDIPGWAEAELAAAVQAGIIVGYEDVTLRPNVKINRAEMVTMLIRGWKLSAAITATSFADDADIPFWAKGFVAKAEREGIVEGRSNNRFEPSSMATRAEAVAVLVRILQDKP</sequence>
<keyword evidence="7" id="KW-1185">Reference proteome</keyword>
<dbReference type="InterPro" id="IPR051465">
    <property type="entry name" value="Cell_Envelope_Struct_Comp"/>
</dbReference>
<proteinExistence type="predicted"/>
<comment type="caution">
    <text evidence="6">The sequence shown here is derived from an EMBL/GenBank/DDBJ whole genome shotgun (WGS) entry which is preliminary data.</text>
</comment>
<dbReference type="EMBL" id="QJVJ01000010">
    <property type="protein sequence ID" value="PYI52043.1"/>
    <property type="molecule type" value="Genomic_DNA"/>
</dbReference>
<dbReference type="OrthoDB" id="9802993at2"/>
<name>A0A2V5K394_9BACL</name>
<feature type="region of interest" description="Disordered" evidence="4">
    <location>
        <begin position="402"/>
        <end position="462"/>
    </location>
</feature>
<evidence type="ECO:0000313" key="7">
    <source>
        <dbReference type="Proteomes" id="UP000247476"/>
    </source>
</evidence>
<keyword evidence="2" id="KW-0964">Secreted</keyword>
<dbReference type="SUPFAM" id="SSF49373">
    <property type="entry name" value="Invasin/intimin cell-adhesion fragments"/>
    <property type="match status" value="1"/>
</dbReference>
<evidence type="ECO:0000256" key="4">
    <source>
        <dbReference type="SAM" id="MobiDB-lite"/>
    </source>
</evidence>
<feature type="domain" description="SLH" evidence="5">
    <location>
        <begin position="526"/>
        <end position="589"/>
    </location>
</feature>
<dbReference type="NCBIfam" id="NF033679">
    <property type="entry name" value="DNRLRE_dom"/>
    <property type="match status" value="1"/>
</dbReference>
<dbReference type="Pfam" id="PF24517">
    <property type="entry name" value="CBM96"/>
    <property type="match status" value="1"/>
</dbReference>
<comment type="subcellular location">
    <subcellularLocation>
        <location evidence="1">Secreted</location>
    </subcellularLocation>
</comment>
<feature type="domain" description="SLH" evidence="5">
    <location>
        <begin position="590"/>
        <end position="644"/>
    </location>
</feature>
<dbReference type="InterPro" id="IPR013783">
    <property type="entry name" value="Ig-like_fold"/>
</dbReference>
<dbReference type="GO" id="GO:0005576">
    <property type="term" value="C:extracellular region"/>
    <property type="evidence" value="ECO:0007669"/>
    <property type="project" value="UniProtKB-SubCell"/>
</dbReference>
<evidence type="ECO:0000256" key="2">
    <source>
        <dbReference type="ARBA" id="ARBA00022525"/>
    </source>
</evidence>
<dbReference type="PANTHER" id="PTHR43308:SF5">
    <property type="entry name" value="S-LAYER PROTEIN _ PEPTIDOGLYCAN ENDO-BETA-N-ACETYLGLUCOSAMINIDASE"/>
    <property type="match status" value="1"/>
</dbReference>
<dbReference type="InterPro" id="IPR008964">
    <property type="entry name" value="Invasin/intimin_cell_adhesion"/>
</dbReference>
<dbReference type="RefSeq" id="WP_110842114.1">
    <property type="nucleotide sequence ID" value="NZ_QJVJ01000010.1"/>
</dbReference>
<reference evidence="6 7" key="1">
    <citation type="submission" date="2018-05" db="EMBL/GenBank/DDBJ databases">
        <title>Paenibacillus flagellatus sp. nov., isolated from selenium mineral soil.</title>
        <authorList>
            <person name="Dai X."/>
        </authorList>
    </citation>
    <scope>NUCLEOTIDE SEQUENCE [LARGE SCALE GENOMIC DNA]</scope>
    <source>
        <strain evidence="6 7">DXL2</strain>
    </source>
</reference>
<dbReference type="Pfam" id="PF12733">
    <property type="entry name" value="Cadherin-like"/>
    <property type="match status" value="1"/>
</dbReference>
<gene>
    <name evidence="6" type="ORF">DLM86_21385</name>
</gene>
<evidence type="ECO:0000256" key="1">
    <source>
        <dbReference type="ARBA" id="ARBA00004613"/>
    </source>
</evidence>
<dbReference type="Gene3D" id="2.60.40.10">
    <property type="entry name" value="Immunoglobulins"/>
    <property type="match status" value="1"/>
</dbReference>
<dbReference type="Pfam" id="PF02368">
    <property type="entry name" value="Big_2"/>
    <property type="match status" value="1"/>
</dbReference>
<keyword evidence="3" id="KW-0732">Signal</keyword>
<organism evidence="6 7">
    <name type="scientific">Paenibacillus flagellatus</name>
    <dbReference type="NCBI Taxonomy" id="2211139"/>
    <lineage>
        <taxon>Bacteria</taxon>
        <taxon>Bacillati</taxon>
        <taxon>Bacillota</taxon>
        <taxon>Bacilli</taxon>
        <taxon>Bacillales</taxon>
        <taxon>Paenibacillaceae</taxon>
        <taxon>Paenibacillus</taxon>
    </lineage>
</organism>
<evidence type="ECO:0000259" key="5">
    <source>
        <dbReference type="PROSITE" id="PS51272"/>
    </source>
</evidence>
<dbReference type="SMART" id="SM00635">
    <property type="entry name" value="BID_2"/>
    <property type="match status" value="1"/>
</dbReference>
<dbReference type="InterPro" id="IPR003343">
    <property type="entry name" value="Big_2"/>
</dbReference>
<dbReference type="Proteomes" id="UP000247476">
    <property type="component" value="Unassembled WGS sequence"/>
</dbReference>
<feature type="domain" description="SLH" evidence="5">
    <location>
        <begin position="462"/>
        <end position="525"/>
    </location>
</feature>
<dbReference type="InterPro" id="IPR055372">
    <property type="entry name" value="CBM96"/>
</dbReference>